<keyword evidence="4" id="KW-0227">DNA damage</keyword>
<keyword evidence="5" id="KW-0234">DNA repair</keyword>
<dbReference type="SMART" id="SM00478">
    <property type="entry name" value="ENDO3c"/>
    <property type="match status" value="1"/>
</dbReference>
<dbReference type="InterPro" id="IPR051912">
    <property type="entry name" value="Alkylbase_DNA_Glycosylase/TA"/>
</dbReference>
<dbReference type="PROSITE" id="PS00516">
    <property type="entry name" value="ALKYLBASE_DNA_GLYCOS"/>
    <property type="match status" value="1"/>
</dbReference>
<evidence type="ECO:0000313" key="7">
    <source>
        <dbReference type="EMBL" id="PQJ08856.1"/>
    </source>
</evidence>
<dbReference type="GO" id="GO:0043916">
    <property type="term" value="F:DNA-7-methylguanine glycosylase activity"/>
    <property type="evidence" value="ECO:0007669"/>
    <property type="project" value="TreeGrafter"/>
</dbReference>
<dbReference type="OrthoDB" id="9785929at2"/>
<evidence type="ECO:0000256" key="5">
    <source>
        <dbReference type="ARBA" id="ARBA00023204"/>
    </source>
</evidence>
<dbReference type="InterPro" id="IPR000035">
    <property type="entry name" value="Alkylbase_DNA_glycsylse_CS"/>
</dbReference>
<name>A0A2S7SQL8_9BACT</name>
<feature type="domain" description="HhH-GPD" evidence="6">
    <location>
        <begin position="44"/>
        <end position="201"/>
    </location>
</feature>
<dbReference type="GO" id="GO:0006307">
    <property type="term" value="P:DNA alkylation repair"/>
    <property type="evidence" value="ECO:0007669"/>
    <property type="project" value="TreeGrafter"/>
</dbReference>
<evidence type="ECO:0000256" key="3">
    <source>
        <dbReference type="ARBA" id="ARBA00012000"/>
    </source>
</evidence>
<protein>
    <recommendedName>
        <fullName evidence="3">DNA-3-methyladenine glycosylase II</fullName>
        <ecNumber evidence="3">3.2.2.21</ecNumber>
    </recommendedName>
</protein>
<evidence type="ECO:0000256" key="2">
    <source>
        <dbReference type="ARBA" id="ARBA00010817"/>
    </source>
</evidence>
<dbReference type="PANTHER" id="PTHR43003">
    <property type="entry name" value="DNA-3-METHYLADENINE GLYCOSYLASE"/>
    <property type="match status" value="1"/>
</dbReference>
<dbReference type="EC" id="3.2.2.21" evidence="3"/>
<dbReference type="GO" id="GO:0006285">
    <property type="term" value="P:base-excision repair, AP site formation"/>
    <property type="evidence" value="ECO:0007669"/>
    <property type="project" value="TreeGrafter"/>
</dbReference>
<dbReference type="EMBL" id="PPSL01000011">
    <property type="protein sequence ID" value="PQJ08856.1"/>
    <property type="molecule type" value="Genomic_DNA"/>
</dbReference>
<dbReference type="InterPro" id="IPR011257">
    <property type="entry name" value="DNA_glycosylase"/>
</dbReference>
<reference evidence="7 8" key="1">
    <citation type="submission" date="2018-01" db="EMBL/GenBank/DDBJ databases">
        <title>A novel member of the phylum Bacteroidetes isolated from glacier ice.</title>
        <authorList>
            <person name="Liu Q."/>
            <person name="Xin Y.-H."/>
        </authorList>
    </citation>
    <scope>NUCLEOTIDE SEQUENCE [LARGE SCALE GENOMIC DNA]</scope>
    <source>
        <strain evidence="7 8">RB1R16</strain>
    </source>
</reference>
<dbReference type="AlphaFoldDB" id="A0A2S7SQL8"/>
<dbReference type="GO" id="GO:0008725">
    <property type="term" value="F:DNA-3-methyladenine glycosylase activity"/>
    <property type="evidence" value="ECO:0007669"/>
    <property type="project" value="TreeGrafter"/>
</dbReference>
<proteinExistence type="inferred from homology"/>
<dbReference type="Pfam" id="PF00730">
    <property type="entry name" value="HhH-GPD"/>
    <property type="match status" value="1"/>
</dbReference>
<dbReference type="PANTHER" id="PTHR43003:SF5">
    <property type="entry name" value="DNA-3-METHYLADENINE GLYCOSYLASE"/>
    <property type="match status" value="1"/>
</dbReference>
<accession>A0A2S7SQL8</accession>
<evidence type="ECO:0000259" key="6">
    <source>
        <dbReference type="SMART" id="SM00478"/>
    </source>
</evidence>
<dbReference type="CDD" id="cd00056">
    <property type="entry name" value="ENDO3c"/>
    <property type="match status" value="1"/>
</dbReference>
<dbReference type="RefSeq" id="WP_105041405.1">
    <property type="nucleotide sequence ID" value="NZ_PPSL01000011.1"/>
</dbReference>
<gene>
    <name evidence="7" type="ORF">CJD36_022185</name>
</gene>
<dbReference type="Gene3D" id="1.10.1670.40">
    <property type="match status" value="1"/>
</dbReference>
<dbReference type="InterPro" id="IPR003265">
    <property type="entry name" value="HhH-GPD_domain"/>
</dbReference>
<dbReference type="SUPFAM" id="SSF48150">
    <property type="entry name" value="DNA-glycosylase"/>
    <property type="match status" value="1"/>
</dbReference>
<comment type="similarity">
    <text evidence="2">Belongs to the alkylbase DNA glycosidase AlkA family.</text>
</comment>
<evidence type="ECO:0000313" key="8">
    <source>
        <dbReference type="Proteomes" id="UP000239872"/>
    </source>
</evidence>
<sequence length="203" mass="23239">MNTEAVYYAHLSKDKKLLPLLKTIIPRPLKKRKNICLRLCASIISQQLSTKVAEVIFKRFLDLYNGEEPTAQQILDTPTETLRGIGLSNAKVSYVHNVARFMIEQNATDKLFAKMDNEAVIDFLTQIKGVGRWTVEMILMFTLGREDVFAIDDLGIQQGIAKVYGLDMTDKKAFKAQMLKLSAKWAPYRTYACFFLWDYKDGK</sequence>
<dbReference type="Proteomes" id="UP000239872">
    <property type="component" value="Unassembled WGS sequence"/>
</dbReference>
<comment type="catalytic activity">
    <reaction evidence="1">
        <text>Hydrolysis of alkylated DNA, releasing 3-methyladenine, 3-methylguanine, 7-methylguanine and 7-methyladenine.</text>
        <dbReference type="EC" id="3.2.2.21"/>
    </reaction>
</comment>
<comment type="caution">
    <text evidence="7">The sequence shown here is derived from an EMBL/GenBank/DDBJ whole genome shotgun (WGS) entry which is preliminary data.</text>
</comment>
<evidence type="ECO:0000256" key="4">
    <source>
        <dbReference type="ARBA" id="ARBA00022763"/>
    </source>
</evidence>
<organism evidence="7 8">
    <name type="scientific">Flavipsychrobacter stenotrophus</name>
    <dbReference type="NCBI Taxonomy" id="2077091"/>
    <lineage>
        <taxon>Bacteria</taxon>
        <taxon>Pseudomonadati</taxon>
        <taxon>Bacteroidota</taxon>
        <taxon>Chitinophagia</taxon>
        <taxon>Chitinophagales</taxon>
        <taxon>Chitinophagaceae</taxon>
        <taxon>Flavipsychrobacter</taxon>
    </lineage>
</organism>
<evidence type="ECO:0000256" key="1">
    <source>
        <dbReference type="ARBA" id="ARBA00000086"/>
    </source>
</evidence>
<dbReference type="FunFam" id="1.10.340.30:FF:000004">
    <property type="entry name" value="DNA-3-methyladenine glycosylase II"/>
    <property type="match status" value="1"/>
</dbReference>
<dbReference type="GO" id="GO:0032131">
    <property type="term" value="F:alkylated DNA binding"/>
    <property type="evidence" value="ECO:0007669"/>
    <property type="project" value="TreeGrafter"/>
</dbReference>
<dbReference type="Gene3D" id="1.10.340.30">
    <property type="entry name" value="Hypothetical protein, domain 2"/>
    <property type="match status" value="1"/>
</dbReference>
<dbReference type="GO" id="GO:0032993">
    <property type="term" value="C:protein-DNA complex"/>
    <property type="evidence" value="ECO:0007669"/>
    <property type="project" value="TreeGrafter"/>
</dbReference>
<keyword evidence="8" id="KW-1185">Reference proteome</keyword>